<dbReference type="Gene3D" id="3.30.2460.20">
    <property type="match status" value="1"/>
</dbReference>
<dbReference type="AlphaFoldDB" id="A0A183CL51"/>
<dbReference type="InterPro" id="IPR042185">
    <property type="entry name" value="Serpin_sf_2"/>
</dbReference>
<comment type="subcellular location">
    <subcellularLocation>
        <location evidence="1 10">Secreted</location>
        <location evidence="1 10">Extracellular space</location>
        <location evidence="1 10">Extracellular matrix</location>
    </subcellularLocation>
</comment>
<dbReference type="GO" id="GO:0030182">
    <property type="term" value="P:neuron differentiation"/>
    <property type="evidence" value="ECO:0007669"/>
    <property type="project" value="TreeGrafter"/>
</dbReference>
<keyword evidence="6 10" id="KW-0879">Wnt signaling pathway</keyword>
<dbReference type="GO" id="GO:0045165">
    <property type="term" value="P:cell fate commitment"/>
    <property type="evidence" value="ECO:0007669"/>
    <property type="project" value="TreeGrafter"/>
</dbReference>
<keyword evidence="5" id="KW-0272">Extracellular matrix</keyword>
<dbReference type="SMART" id="SM00097">
    <property type="entry name" value="WNT1"/>
    <property type="match status" value="1"/>
</dbReference>
<dbReference type="GO" id="GO:0060070">
    <property type="term" value="P:canonical Wnt signaling pathway"/>
    <property type="evidence" value="ECO:0007669"/>
    <property type="project" value="TreeGrafter"/>
</dbReference>
<keyword evidence="7" id="KW-1015">Disulfide bond</keyword>
<reference evidence="11" key="2">
    <citation type="submission" date="2014-05" db="EMBL/GenBank/DDBJ databases">
        <title>The genome and life-stage specific transcriptomes of Globodera pallida elucidate key aspects of plant parasitism by a cyst nematode.</title>
        <authorList>
            <person name="Cotton J.A."/>
            <person name="Lilley C.J."/>
            <person name="Jones L.M."/>
            <person name="Kikuchi T."/>
            <person name="Reid A.J."/>
            <person name="Thorpe P."/>
            <person name="Tsai I.J."/>
            <person name="Beasley H."/>
            <person name="Blok V."/>
            <person name="Cock P.J.A."/>
            <person name="Van den Akker S.E."/>
            <person name="Holroyd N."/>
            <person name="Hunt M."/>
            <person name="Mantelin S."/>
            <person name="Naghra H."/>
            <person name="Pain A."/>
            <person name="Palomares-Rius J.E."/>
            <person name="Zarowiecki M."/>
            <person name="Berriman M."/>
            <person name="Jones J.T."/>
            <person name="Urwin P.E."/>
        </authorList>
    </citation>
    <scope>NUCLEOTIDE SEQUENCE [LARGE SCALE GENOMIC DNA]</scope>
    <source>
        <strain evidence="11">Lindley</strain>
    </source>
</reference>
<keyword evidence="11" id="KW-1185">Reference proteome</keyword>
<accession>A0A183CL51</accession>
<dbReference type="InterPro" id="IPR005817">
    <property type="entry name" value="Wnt"/>
</dbReference>
<dbReference type="Proteomes" id="UP000050741">
    <property type="component" value="Unassembled WGS sequence"/>
</dbReference>
<sequence length="176" mass="20284">MMLQIGEFMHMDEEEFELLGVPYVDEKAHLVILLPKPYTRYVLQEFNGEKLMEFVEKSALKELKAKRIQINSRGNMQFDEPLAMLDASTATRHQRQQQQRRKNRALTDLVFLDISPDYCRIDRTDGTIGTQGRVCSNDPHASNSCDLLCCGRGFESHIEETVSKCNCKFQWCVSST</sequence>
<dbReference type="Pfam" id="PF00110">
    <property type="entry name" value="wnt"/>
    <property type="match status" value="1"/>
</dbReference>
<evidence type="ECO:0000313" key="11">
    <source>
        <dbReference type="Proteomes" id="UP000050741"/>
    </source>
</evidence>
<keyword evidence="4" id="KW-0964">Secreted</keyword>
<reference evidence="11" key="1">
    <citation type="submission" date="2013-12" db="EMBL/GenBank/DDBJ databases">
        <authorList>
            <person name="Aslett M."/>
        </authorList>
    </citation>
    <scope>NUCLEOTIDE SEQUENCE [LARGE SCALE GENOMIC DNA]</scope>
    <source>
        <strain evidence="11">Lindley</strain>
    </source>
</reference>
<evidence type="ECO:0000256" key="9">
    <source>
        <dbReference type="ARBA" id="ARBA00023288"/>
    </source>
</evidence>
<evidence type="ECO:0000256" key="7">
    <source>
        <dbReference type="ARBA" id="ARBA00023157"/>
    </source>
</evidence>
<evidence type="ECO:0000256" key="1">
    <source>
        <dbReference type="ARBA" id="ARBA00004498"/>
    </source>
</evidence>
<dbReference type="GO" id="GO:0005615">
    <property type="term" value="C:extracellular space"/>
    <property type="evidence" value="ECO:0007669"/>
    <property type="project" value="TreeGrafter"/>
</dbReference>
<comment type="function">
    <text evidence="10">Ligand for members of the frizzled family of seven transmembrane receptors.</text>
</comment>
<evidence type="ECO:0000256" key="4">
    <source>
        <dbReference type="ARBA" id="ARBA00022525"/>
    </source>
</evidence>
<dbReference type="WBParaSite" id="GPLIN_001360700">
    <property type="protein sequence ID" value="GPLIN_001360700"/>
    <property type="gene ID" value="GPLIN_001360700"/>
</dbReference>
<dbReference type="PANTHER" id="PTHR12027">
    <property type="entry name" value="WNT RELATED"/>
    <property type="match status" value="1"/>
</dbReference>
<organism evidence="11 12">
    <name type="scientific">Globodera pallida</name>
    <name type="common">Potato cyst nematode worm</name>
    <name type="synonym">Heterodera pallida</name>
    <dbReference type="NCBI Taxonomy" id="36090"/>
    <lineage>
        <taxon>Eukaryota</taxon>
        <taxon>Metazoa</taxon>
        <taxon>Ecdysozoa</taxon>
        <taxon>Nematoda</taxon>
        <taxon>Chromadorea</taxon>
        <taxon>Rhabditida</taxon>
        <taxon>Tylenchina</taxon>
        <taxon>Tylenchomorpha</taxon>
        <taxon>Tylenchoidea</taxon>
        <taxon>Heteroderidae</taxon>
        <taxon>Heteroderinae</taxon>
        <taxon>Globodera</taxon>
    </lineage>
</organism>
<name>A0A183CL51_GLOPA</name>
<dbReference type="Gene3D" id="2.30.39.10">
    <property type="entry name" value="Alpha-1-antitrypsin, domain 1"/>
    <property type="match status" value="1"/>
</dbReference>
<evidence type="ECO:0000256" key="10">
    <source>
        <dbReference type="RuleBase" id="RU003500"/>
    </source>
</evidence>
<evidence type="ECO:0000256" key="6">
    <source>
        <dbReference type="ARBA" id="ARBA00022687"/>
    </source>
</evidence>
<evidence type="ECO:0000256" key="5">
    <source>
        <dbReference type="ARBA" id="ARBA00022530"/>
    </source>
</evidence>
<protein>
    <recommendedName>
        <fullName evidence="10">Protein Wnt</fullName>
    </recommendedName>
</protein>
<keyword evidence="8" id="KW-0325">Glycoprotein</keyword>
<reference evidence="12" key="3">
    <citation type="submission" date="2016-06" db="UniProtKB">
        <authorList>
            <consortium name="WormBaseParasite"/>
        </authorList>
    </citation>
    <scope>IDENTIFICATION</scope>
</reference>
<comment type="similarity">
    <text evidence="2 10">Belongs to the Wnt family.</text>
</comment>
<evidence type="ECO:0000256" key="8">
    <source>
        <dbReference type="ARBA" id="ARBA00023180"/>
    </source>
</evidence>
<dbReference type="InterPro" id="IPR043158">
    <property type="entry name" value="Wnt_C"/>
</dbReference>
<evidence type="ECO:0000256" key="3">
    <source>
        <dbReference type="ARBA" id="ARBA00022473"/>
    </source>
</evidence>
<keyword evidence="3 10" id="KW-0217">Developmental protein</keyword>
<evidence type="ECO:0000256" key="2">
    <source>
        <dbReference type="ARBA" id="ARBA00005683"/>
    </source>
</evidence>
<dbReference type="GO" id="GO:0005125">
    <property type="term" value="F:cytokine activity"/>
    <property type="evidence" value="ECO:0007669"/>
    <property type="project" value="TreeGrafter"/>
</dbReference>
<proteinExistence type="inferred from homology"/>
<dbReference type="PANTHER" id="PTHR12027:SF77">
    <property type="entry name" value="PROTEIN WNT-5"/>
    <property type="match status" value="1"/>
</dbReference>
<evidence type="ECO:0000313" key="12">
    <source>
        <dbReference type="WBParaSite" id="GPLIN_001360700"/>
    </source>
</evidence>
<dbReference type="GO" id="GO:0005109">
    <property type="term" value="F:frizzled binding"/>
    <property type="evidence" value="ECO:0007669"/>
    <property type="project" value="TreeGrafter"/>
</dbReference>
<keyword evidence="9" id="KW-0449">Lipoprotein</keyword>